<feature type="compositionally biased region" description="Basic and acidic residues" evidence="1">
    <location>
        <begin position="15"/>
        <end position="26"/>
    </location>
</feature>
<gene>
    <name evidence="3" type="ORF">GCM10023329_23100</name>
</gene>
<feature type="transmembrane region" description="Helical" evidence="2">
    <location>
        <begin position="421"/>
        <end position="438"/>
    </location>
</feature>
<keyword evidence="2" id="KW-0812">Transmembrane</keyword>
<feature type="compositionally biased region" description="Low complexity" evidence="1">
    <location>
        <begin position="93"/>
        <end position="114"/>
    </location>
</feature>
<feature type="compositionally biased region" description="Low complexity" evidence="1">
    <location>
        <begin position="122"/>
        <end position="134"/>
    </location>
</feature>
<feature type="region of interest" description="Disordered" evidence="1">
    <location>
        <begin position="1"/>
        <end position="34"/>
    </location>
</feature>
<organism evidence="3 4">
    <name type="scientific">Streptomyces sanyensis</name>
    <dbReference type="NCBI Taxonomy" id="568869"/>
    <lineage>
        <taxon>Bacteria</taxon>
        <taxon>Bacillati</taxon>
        <taxon>Actinomycetota</taxon>
        <taxon>Actinomycetes</taxon>
        <taxon>Kitasatosporales</taxon>
        <taxon>Streptomycetaceae</taxon>
        <taxon>Streptomyces</taxon>
    </lineage>
</organism>
<feature type="transmembrane region" description="Helical" evidence="2">
    <location>
        <begin position="489"/>
        <end position="511"/>
    </location>
</feature>
<feature type="transmembrane region" description="Helical" evidence="2">
    <location>
        <begin position="391"/>
        <end position="415"/>
    </location>
</feature>
<reference evidence="4" key="1">
    <citation type="journal article" date="2019" name="Int. J. Syst. Evol. Microbiol.">
        <title>The Global Catalogue of Microorganisms (GCM) 10K type strain sequencing project: providing services to taxonomists for standard genome sequencing and annotation.</title>
        <authorList>
            <consortium name="The Broad Institute Genomics Platform"/>
            <consortium name="The Broad Institute Genome Sequencing Center for Infectious Disease"/>
            <person name="Wu L."/>
            <person name="Ma J."/>
        </authorList>
    </citation>
    <scope>NUCLEOTIDE SEQUENCE [LARGE SCALE GENOMIC DNA]</scope>
    <source>
        <strain evidence="4">JCM 18324</strain>
    </source>
</reference>
<comment type="caution">
    <text evidence="3">The sequence shown here is derived from an EMBL/GenBank/DDBJ whole genome shotgun (WGS) entry which is preliminary data.</text>
</comment>
<keyword evidence="2" id="KW-1133">Transmembrane helix</keyword>
<accession>A0ABP9A5L8</accession>
<feature type="region of interest" description="Disordered" evidence="1">
    <location>
        <begin position="224"/>
        <end position="249"/>
    </location>
</feature>
<name>A0ABP9A5L8_9ACTN</name>
<feature type="compositionally biased region" description="Low complexity" evidence="1">
    <location>
        <begin position="1"/>
        <end position="14"/>
    </location>
</feature>
<keyword evidence="4" id="KW-1185">Reference proteome</keyword>
<evidence type="ECO:0000313" key="4">
    <source>
        <dbReference type="Proteomes" id="UP001501147"/>
    </source>
</evidence>
<feature type="transmembrane region" description="Helical" evidence="2">
    <location>
        <begin position="312"/>
        <end position="331"/>
    </location>
</feature>
<evidence type="ECO:0000256" key="1">
    <source>
        <dbReference type="SAM" id="MobiDB-lite"/>
    </source>
</evidence>
<proteinExistence type="predicted"/>
<feature type="transmembrane region" description="Helical" evidence="2">
    <location>
        <begin position="450"/>
        <end position="469"/>
    </location>
</feature>
<feature type="transmembrane region" description="Helical" evidence="2">
    <location>
        <begin position="351"/>
        <end position="370"/>
    </location>
</feature>
<dbReference type="EMBL" id="BAABJV010000004">
    <property type="protein sequence ID" value="GAA4774238.1"/>
    <property type="molecule type" value="Genomic_DNA"/>
</dbReference>
<keyword evidence="2" id="KW-0472">Membrane</keyword>
<dbReference type="RefSeq" id="WP_345612830.1">
    <property type="nucleotide sequence ID" value="NZ_BAABJV010000004.1"/>
</dbReference>
<feature type="transmembrane region" description="Helical" evidence="2">
    <location>
        <begin position="278"/>
        <end position="300"/>
    </location>
</feature>
<protein>
    <recommendedName>
        <fullName evidence="5">Integral membrane protein</fullName>
    </recommendedName>
</protein>
<sequence length="519" mass="50722">MTAAHPTGATAPAAGERRAAEGREETAGTGDTAHVDAVRAALAALDAICEPSAGTAPRRSARDGDAPGAAPRATAPEPCPPAEPGGKGPAPSPARSGSTGIPGVPGSTGIPGSTGVPGTGPGPARTGPVPTGPARAEEPRSTAPAATAPLRDRFASGHRAPAPPRRGGDPVKGLLHRHRELCAGAVDPLEIAAGLEAHGVTDRTAAHYRHRDVFSLAEEMFARTDRTPPNGPAAPVPPEPAEGADGLRGPGAGPLLRAAAPAAVCALAVVGAEAAGGALRIAVAAAGAAATLFTLALALRSGPLRAGRRATAPARLWTLWLIAYAVCGQGLVDALARGGPAGPPALTPVPLVPLAAAVLPAAWCAHLFAVRSRRGLSRSRGLDAFAAATRPLLLAVSALFAGALGLLLLATGVLVPPGTGLAGAAALGVLLFLARLLAVHGFPGTASAALAAACAVEALAPALLLAGRLPGLEPLARPVEALAGSAGPAAVPVLACTAAALALLARAFALLTRASAHTP</sequence>
<evidence type="ECO:0000256" key="2">
    <source>
        <dbReference type="SAM" id="Phobius"/>
    </source>
</evidence>
<evidence type="ECO:0008006" key="5">
    <source>
        <dbReference type="Google" id="ProtNLM"/>
    </source>
</evidence>
<dbReference type="Proteomes" id="UP001501147">
    <property type="component" value="Unassembled WGS sequence"/>
</dbReference>
<feature type="compositionally biased region" description="Pro residues" evidence="1">
    <location>
        <begin position="229"/>
        <end position="240"/>
    </location>
</feature>
<feature type="region of interest" description="Disordered" evidence="1">
    <location>
        <begin position="51"/>
        <end position="170"/>
    </location>
</feature>
<evidence type="ECO:0000313" key="3">
    <source>
        <dbReference type="EMBL" id="GAA4774238.1"/>
    </source>
</evidence>